<dbReference type="InterPro" id="IPR006603">
    <property type="entry name" value="PQ-loop_rpt"/>
</dbReference>
<evidence type="ECO:0000256" key="1">
    <source>
        <dbReference type="ARBA" id="ARBA00004141"/>
    </source>
</evidence>
<dbReference type="RefSeq" id="WP_066113632.1">
    <property type="nucleotide sequence ID" value="NZ_CP103875.1"/>
</dbReference>
<organism evidence="6 7">
    <name type="scientific">Gallibacterium salpingitidis</name>
    <dbReference type="NCBI Taxonomy" id="505341"/>
    <lineage>
        <taxon>Bacteria</taxon>
        <taxon>Pseudomonadati</taxon>
        <taxon>Pseudomonadota</taxon>
        <taxon>Gammaproteobacteria</taxon>
        <taxon>Pasteurellales</taxon>
        <taxon>Pasteurellaceae</taxon>
        <taxon>Gallibacterium</taxon>
    </lineage>
</organism>
<keyword evidence="4 5" id="KW-0472">Membrane</keyword>
<dbReference type="Proteomes" id="UP000092527">
    <property type="component" value="Unassembled WGS sequence"/>
</dbReference>
<protein>
    <recommendedName>
        <fullName evidence="8">Glutathione synthetase</fullName>
    </recommendedName>
</protein>
<evidence type="ECO:0000256" key="2">
    <source>
        <dbReference type="ARBA" id="ARBA00022692"/>
    </source>
</evidence>
<dbReference type="GO" id="GO:0051119">
    <property type="term" value="F:sugar transmembrane transporter activity"/>
    <property type="evidence" value="ECO:0007669"/>
    <property type="project" value="InterPro"/>
</dbReference>
<feature type="transmembrane region" description="Helical" evidence="5">
    <location>
        <begin position="57"/>
        <end position="77"/>
    </location>
</feature>
<gene>
    <name evidence="6" type="ORF">QV09_08980</name>
</gene>
<dbReference type="EMBL" id="JTJU01000051">
    <property type="protein sequence ID" value="OBX08857.1"/>
    <property type="molecule type" value="Genomic_DNA"/>
</dbReference>
<feature type="transmembrane region" description="Helical" evidence="5">
    <location>
        <begin position="6"/>
        <end position="25"/>
    </location>
</feature>
<dbReference type="GO" id="GO:0016020">
    <property type="term" value="C:membrane"/>
    <property type="evidence" value="ECO:0007669"/>
    <property type="project" value="UniProtKB-SubCell"/>
</dbReference>
<evidence type="ECO:0000256" key="3">
    <source>
        <dbReference type="ARBA" id="ARBA00022989"/>
    </source>
</evidence>
<name>A0AB36E0W6_9PAST</name>
<comment type="caution">
    <text evidence="6">The sequence shown here is derived from an EMBL/GenBank/DDBJ whole genome shotgun (WGS) entry which is preliminary data.</text>
</comment>
<dbReference type="NCBIfam" id="NF037968">
    <property type="entry name" value="SemiSWEET_2"/>
    <property type="match status" value="1"/>
</dbReference>
<accession>A0AB36E0W6</accession>
<keyword evidence="3 5" id="KW-1133">Transmembrane helix</keyword>
<evidence type="ECO:0008006" key="8">
    <source>
        <dbReference type="Google" id="ProtNLM"/>
    </source>
</evidence>
<proteinExistence type="predicted"/>
<dbReference type="InterPro" id="IPR047662">
    <property type="entry name" value="SemiSWEET"/>
</dbReference>
<evidence type="ECO:0000313" key="7">
    <source>
        <dbReference type="Proteomes" id="UP000092527"/>
    </source>
</evidence>
<dbReference type="AlphaFoldDB" id="A0AB36E0W6"/>
<feature type="transmembrane region" description="Helical" evidence="5">
    <location>
        <begin position="32"/>
        <end position="51"/>
    </location>
</feature>
<dbReference type="Gene3D" id="1.20.1280.290">
    <property type="match status" value="1"/>
</dbReference>
<evidence type="ECO:0000256" key="5">
    <source>
        <dbReference type="SAM" id="Phobius"/>
    </source>
</evidence>
<dbReference type="Pfam" id="PF04193">
    <property type="entry name" value="PQ-loop"/>
    <property type="match status" value="1"/>
</dbReference>
<evidence type="ECO:0000256" key="4">
    <source>
        <dbReference type="ARBA" id="ARBA00023136"/>
    </source>
</evidence>
<keyword evidence="2 5" id="KW-0812">Transmembrane</keyword>
<evidence type="ECO:0000313" key="6">
    <source>
        <dbReference type="EMBL" id="OBX08857.1"/>
    </source>
</evidence>
<comment type="subcellular location">
    <subcellularLocation>
        <location evidence="1">Membrane</location>
        <topology evidence="1">Multi-pass membrane protein</topology>
    </subcellularLocation>
</comment>
<reference evidence="6 7" key="1">
    <citation type="submission" date="2014-11" db="EMBL/GenBank/DDBJ databases">
        <title>Pan-genome of Gallibacterium spp.</title>
        <authorList>
            <person name="Kudirkiene E."/>
            <person name="Bojesen A.M."/>
        </authorList>
    </citation>
    <scope>NUCLEOTIDE SEQUENCE [LARGE SCALE GENOMIC DNA]</scope>
    <source>
        <strain evidence="6 7">18469/18</strain>
    </source>
</reference>
<sequence length="91" mass="10119">MYDFIGIIAAFLTTTAFIPQVIKVLKTKETNAISSGMYAMQVTGLALWLIYGLCIQNIPVILANMVSLVLSFTILFCKIKFTPKMTPLIKE</sequence>